<evidence type="ECO:0000259" key="1">
    <source>
        <dbReference type="Pfam" id="PF16170"/>
    </source>
</evidence>
<organism evidence="2 3">
    <name type="scientific">Gordonia neofelifaecis NRRL B-59395</name>
    <dbReference type="NCBI Taxonomy" id="644548"/>
    <lineage>
        <taxon>Bacteria</taxon>
        <taxon>Bacillati</taxon>
        <taxon>Actinomycetota</taxon>
        <taxon>Actinomycetes</taxon>
        <taxon>Mycobacteriales</taxon>
        <taxon>Gordoniaceae</taxon>
        <taxon>Gordonia</taxon>
    </lineage>
</organism>
<dbReference type="Proteomes" id="UP000035065">
    <property type="component" value="Unassembled WGS sequence"/>
</dbReference>
<reference evidence="2 3" key="1">
    <citation type="journal article" date="2011" name="J. Bacteriol.">
        <title>Draft Genome Sequence of Gordonia neofelifaecis NRRL B-59395, a Cholesterol-Degrading Actinomycete.</title>
        <authorList>
            <person name="Ge F."/>
            <person name="Li W."/>
            <person name="Chen G."/>
            <person name="Liu Y."/>
            <person name="Zhang G."/>
            <person name="Yong B."/>
            <person name="Wang Q."/>
            <person name="Wang N."/>
            <person name="Huang Z."/>
            <person name="Li W."/>
            <person name="Wang J."/>
            <person name="Wu C."/>
            <person name="Xie Q."/>
            <person name="Liu G."/>
        </authorList>
    </citation>
    <scope>NUCLEOTIDE SEQUENCE [LARGE SCALE GENOMIC DNA]</scope>
    <source>
        <strain evidence="2 3">NRRL B-59395</strain>
    </source>
</reference>
<comment type="caution">
    <text evidence="2">The sequence shown here is derived from an EMBL/GenBank/DDBJ whole genome shotgun (WGS) entry which is preliminary data.</text>
</comment>
<dbReference type="AlphaFoldDB" id="F1YES9"/>
<dbReference type="Pfam" id="PF16170">
    <property type="entry name" value="DUF4873"/>
    <property type="match status" value="1"/>
</dbReference>
<name>F1YES9_9ACTN</name>
<evidence type="ECO:0000313" key="3">
    <source>
        <dbReference type="Proteomes" id="UP000035065"/>
    </source>
</evidence>
<feature type="domain" description="DUF4873" evidence="1">
    <location>
        <begin position="139"/>
        <end position="225"/>
    </location>
</feature>
<accession>F1YES9</accession>
<dbReference type="EMBL" id="AEUD01000001">
    <property type="protein sequence ID" value="EGD56912.1"/>
    <property type="molecule type" value="Genomic_DNA"/>
</dbReference>
<dbReference type="RefSeq" id="WP_009677477.1">
    <property type="nucleotide sequence ID" value="NZ_AEUD01000001.1"/>
</dbReference>
<gene>
    <name evidence="2" type="ORF">SCNU_01000</name>
</gene>
<evidence type="ECO:0000313" key="2">
    <source>
        <dbReference type="EMBL" id="EGD56912.1"/>
    </source>
</evidence>
<protein>
    <recommendedName>
        <fullName evidence="1">DUF4873 domain-containing protein</fullName>
    </recommendedName>
</protein>
<keyword evidence="3" id="KW-1185">Reference proteome</keyword>
<sequence>MTTIALVGTSPAIERTRRRLADSPLPFHVVDDSCAADLIVTDDAPPSPNHLGVASAQTPDTFFCSDGSVDYVVAALTEAHLAGVHGVRVRRPVQDRREQPVLGMKSERRRLISRIRRRAARFDPSDYDWISDETIDVDVFDDEVVVTVAGEDLTARLRGRGRVDGYDGRFHWAGTLYSERAADLKRTGQSTASIESVRGEAIPARLAEITAWGTVRITGVGTPPW</sequence>
<proteinExistence type="predicted"/>
<dbReference type="STRING" id="644548.SCNU_01000"/>
<dbReference type="InterPro" id="IPR032371">
    <property type="entry name" value="DUF4873"/>
</dbReference>
<dbReference type="eggNOG" id="COG2072">
    <property type="taxonomic scope" value="Bacteria"/>
</dbReference>